<protein>
    <submittedName>
        <fullName evidence="9">Beta-mannosidase</fullName>
    </submittedName>
</protein>
<feature type="site" description="Plays an important role in maintaining the position of the catalytic nucleophile" evidence="6">
    <location>
        <position position="168"/>
    </location>
</feature>
<dbReference type="PIRSF" id="PIRSF018168">
    <property type="entry name" value="Mannan-1_4-beta-mannosidase"/>
    <property type="match status" value="1"/>
</dbReference>
<sequence length="347" mass="39437">MRLSAQQTADPLATPATKKLLRQLQGISGKGVLFGHQDDLPYGVGWKYQHGRSDVKDVCGDYPAVYGWDLGHIEMDSPHDLDSVPFDSMRTYVREVNERGGVNTISWHLNNPGNGGSAWDTFRVVKDILPGGTKHHVYTGWLDKVAACLLGLKAADGTLIPIIFRPFHEHTGSWFWWGQRHCTTEEFVQLWRFTVRYLQSKQVHHLLYAYSAADYADAAAYLERYPGDDMVDIIGTDAYQYSSSAAFTALLQQRLGILEKIADARHKVSALTETGYERIPEAGWWTGTLLPILKSYRLAYVLCWRNAHTGHHYVPYQGHGSVADFKKFYDDPATLFERDWKRLSRQL</sequence>
<evidence type="ECO:0000256" key="3">
    <source>
        <dbReference type="ARBA" id="ARBA00023295"/>
    </source>
</evidence>
<evidence type="ECO:0000259" key="8">
    <source>
        <dbReference type="PROSITE" id="PS51764"/>
    </source>
</evidence>
<evidence type="ECO:0000256" key="4">
    <source>
        <dbReference type="PIRSR" id="PIRSR018168-1"/>
    </source>
</evidence>
<dbReference type="EMBL" id="CP051205">
    <property type="protein sequence ID" value="QJB36155.1"/>
    <property type="molecule type" value="Genomic_DNA"/>
</dbReference>
<keyword evidence="2 7" id="KW-0378">Hydrolase</keyword>
<evidence type="ECO:0000256" key="5">
    <source>
        <dbReference type="PIRSR" id="PIRSR018168-2"/>
    </source>
</evidence>
<dbReference type="Proteomes" id="UP000502421">
    <property type="component" value="Chromosome"/>
</dbReference>
<evidence type="ECO:0000313" key="9">
    <source>
        <dbReference type="EMBL" id="QJB36155.1"/>
    </source>
</evidence>
<dbReference type="PANTHER" id="PTHR40079:SF4">
    <property type="entry name" value="GH26 DOMAIN-CONTAINING PROTEIN-RELATED"/>
    <property type="match status" value="1"/>
</dbReference>
<accession>A0AAE7DBX8</accession>
<dbReference type="Pfam" id="PF02156">
    <property type="entry name" value="Glyco_hydro_26"/>
    <property type="match status" value="1"/>
</dbReference>
<feature type="binding site" evidence="5">
    <location>
        <position position="174"/>
    </location>
    <ligand>
        <name>substrate</name>
    </ligand>
</feature>
<dbReference type="Gene3D" id="3.20.20.80">
    <property type="entry name" value="Glycosidases"/>
    <property type="match status" value="1"/>
</dbReference>
<comment type="similarity">
    <text evidence="1 7">Belongs to the glycosyl hydrolase 26 family.</text>
</comment>
<feature type="domain" description="GH26" evidence="8">
    <location>
        <begin position="15"/>
        <end position="338"/>
    </location>
</feature>
<feature type="active site" description="Proton donor" evidence="4 7">
    <location>
        <position position="169"/>
    </location>
</feature>
<feature type="active site" description="Nucleophile" evidence="4 7">
    <location>
        <position position="273"/>
    </location>
</feature>
<dbReference type="AlphaFoldDB" id="A0AAE7DBX8"/>
<dbReference type="PRINTS" id="PR00739">
    <property type="entry name" value="GLHYDRLASE26"/>
</dbReference>
<dbReference type="PROSITE" id="PS51764">
    <property type="entry name" value="GH26"/>
    <property type="match status" value="1"/>
</dbReference>
<dbReference type="GO" id="GO:0006080">
    <property type="term" value="P:substituted mannan metabolic process"/>
    <property type="evidence" value="ECO:0007669"/>
    <property type="project" value="InterPro"/>
</dbReference>
<feature type="binding site" evidence="5">
    <location>
        <position position="108"/>
    </location>
    <ligand>
        <name>substrate</name>
    </ligand>
</feature>
<name>A0AAE7DBX8_9BACT</name>
<evidence type="ECO:0000313" key="11">
    <source>
        <dbReference type="Proteomes" id="UP000502421"/>
    </source>
</evidence>
<feature type="binding site" evidence="5">
    <location>
        <position position="239"/>
    </location>
    <ligand>
        <name>substrate</name>
    </ligand>
</feature>
<dbReference type="InterPro" id="IPR022790">
    <property type="entry name" value="GH26_dom"/>
</dbReference>
<dbReference type="KEGG" id="coy:HF329_17085"/>
<dbReference type="InterPro" id="IPR016714">
    <property type="entry name" value="MANB/E"/>
</dbReference>
<dbReference type="InterPro" id="IPR017853">
    <property type="entry name" value="GH"/>
</dbReference>
<keyword evidence="3 7" id="KW-0326">Glycosidase</keyword>
<dbReference type="EMBL" id="CP051204">
    <property type="protein sequence ID" value="QJB42654.1"/>
    <property type="molecule type" value="Genomic_DNA"/>
</dbReference>
<dbReference type="Proteomes" id="UP000503144">
    <property type="component" value="Chromosome"/>
</dbReference>
<dbReference type="InterPro" id="IPR000805">
    <property type="entry name" value="Glyco_hydro_26"/>
</dbReference>
<dbReference type="GO" id="GO:0016985">
    <property type="term" value="F:mannan endo-1,4-beta-mannosidase activity"/>
    <property type="evidence" value="ECO:0007669"/>
    <property type="project" value="InterPro"/>
</dbReference>
<evidence type="ECO:0000313" key="12">
    <source>
        <dbReference type="Proteomes" id="UP000503144"/>
    </source>
</evidence>
<evidence type="ECO:0000256" key="2">
    <source>
        <dbReference type="ARBA" id="ARBA00022801"/>
    </source>
</evidence>
<evidence type="ECO:0000256" key="6">
    <source>
        <dbReference type="PIRSR" id="PIRSR018168-3"/>
    </source>
</evidence>
<evidence type="ECO:0000256" key="7">
    <source>
        <dbReference type="PROSITE-ProRule" id="PRU01100"/>
    </source>
</evidence>
<gene>
    <name evidence="10" type="ORF">HF324_16670</name>
    <name evidence="9" type="ORF">HF329_17085</name>
</gene>
<organism evidence="9 11">
    <name type="scientific">Chitinophaga oryzae</name>
    <dbReference type="NCBI Taxonomy" id="2725414"/>
    <lineage>
        <taxon>Bacteria</taxon>
        <taxon>Pseudomonadati</taxon>
        <taxon>Bacteroidota</taxon>
        <taxon>Chitinophagia</taxon>
        <taxon>Chitinophagales</taxon>
        <taxon>Chitinophagaceae</taxon>
        <taxon>Chitinophaga</taxon>
    </lineage>
</organism>
<reference evidence="9 12" key="2">
    <citation type="submission" date="2020-09" db="EMBL/GenBank/DDBJ databases">
        <authorList>
            <person name="Kittiwongwattana C."/>
        </authorList>
    </citation>
    <scope>NUCLEOTIDE SEQUENCE</scope>
    <source>
        <strain evidence="10 12">1303</strain>
        <strain evidence="9">1310</strain>
    </source>
</reference>
<reference evidence="11" key="1">
    <citation type="submission" date="2020-04" db="EMBL/GenBank/DDBJ databases">
        <authorList>
            <person name="Kittiwongwattana C."/>
        </authorList>
    </citation>
    <scope>NUCLEOTIDE SEQUENCE [LARGE SCALE GENOMIC DNA]</scope>
    <source>
        <strain evidence="11">1310</strain>
    </source>
</reference>
<dbReference type="SUPFAM" id="SSF51445">
    <property type="entry name" value="(Trans)glycosidases"/>
    <property type="match status" value="1"/>
</dbReference>
<dbReference type="PANTHER" id="PTHR40079">
    <property type="entry name" value="MANNAN ENDO-1,4-BETA-MANNOSIDASE E-RELATED"/>
    <property type="match status" value="1"/>
</dbReference>
<evidence type="ECO:0000313" key="10">
    <source>
        <dbReference type="EMBL" id="QJB42654.1"/>
    </source>
</evidence>
<evidence type="ECO:0000256" key="1">
    <source>
        <dbReference type="ARBA" id="ARBA00007754"/>
    </source>
</evidence>
<proteinExistence type="inferred from homology"/>
<keyword evidence="12" id="KW-1185">Reference proteome</keyword>